<dbReference type="Proteomes" id="UP000821853">
    <property type="component" value="Chromosome 2"/>
</dbReference>
<dbReference type="PANTHER" id="PTHR23421">
    <property type="entry name" value="BETA-GALACTOSIDASE RELATED"/>
    <property type="match status" value="1"/>
</dbReference>
<dbReference type="InterPro" id="IPR048913">
    <property type="entry name" value="BetaGal_gal-bd"/>
</dbReference>
<evidence type="ECO:0000256" key="2">
    <source>
        <dbReference type="ARBA" id="ARBA00023295"/>
    </source>
</evidence>
<dbReference type="GO" id="GO:0005975">
    <property type="term" value="P:carbohydrate metabolic process"/>
    <property type="evidence" value="ECO:0007669"/>
    <property type="project" value="InterPro"/>
</dbReference>
<dbReference type="VEuPathDB" id="VectorBase:HLOH_050629"/>
<evidence type="ECO:0000256" key="1">
    <source>
        <dbReference type="ARBA" id="ARBA00022801"/>
    </source>
</evidence>
<evidence type="ECO:0000313" key="4">
    <source>
        <dbReference type="EMBL" id="KAH9366333.1"/>
    </source>
</evidence>
<dbReference type="Gene3D" id="2.60.120.260">
    <property type="entry name" value="Galactose-binding domain-like"/>
    <property type="match status" value="1"/>
</dbReference>
<keyword evidence="2" id="KW-0326">Glycosidase</keyword>
<dbReference type="OMA" id="GRHINDF"/>
<gene>
    <name evidence="4" type="ORF">HPB48_006215</name>
</gene>
<evidence type="ECO:0000313" key="5">
    <source>
        <dbReference type="Proteomes" id="UP000821853"/>
    </source>
</evidence>
<dbReference type="Pfam" id="PF21467">
    <property type="entry name" value="BetaGal_gal-bd"/>
    <property type="match status" value="1"/>
</dbReference>
<accession>A0A9J6FT37</accession>
<dbReference type="AlphaFoldDB" id="A0A9J6FT37"/>
<name>A0A9J6FT37_HAELO</name>
<protein>
    <recommendedName>
        <fullName evidence="3">Beta-galactosidase galactose-binding domain-containing protein</fullName>
    </recommendedName>
</protein>
<proteinExistence type="predicted"/>
<dbReference type="SUPFAM" id="SSF49785">
    <property type="entry name" value="Galactose-binding domain-like"/>
    <property type="match status" value="1"/>
</dbReference>
<dbReference type="GO" id="GO:0004553">
    <property type="term" value="F:hydrolase activity, hydrolyzing O-glycosyl compounds"/>
    <property type="evidence" value="ECO:0007669"/>
    <property type="project" value="InterPro"/>
</dbReference>
<comment type="caution">
    <text evidence="4">The sequence shown here is derived from an EMBL/GenBank/DDBJ whole genome shotgun (WGS) entry which is preliminary data.</text>
</comment>
<dbReference type="InterPro" id="IPR001944">
    <property type="entry name" value="Glycoside_Hdrlase_35"/>
</dbReference>
<sequence>MGILGDVTLDGEVLKNWTMQALPLTKTDVVGALVYGFTHSSSPHCSNQDCSVPGAYFGNFVLPEGQAALDTFLDPTGWGKGVAYVNNFNLGRYWPSIGPQVTLYVPGVLLRPYPQKNTIFLFETEKAPPCSKRTVSFVDAPIIDGPVPHRDSR</sequence>
<keyword evidence="1" id="KW-0378">Hydrolase</keyword>
<keyword evidence="5" id="KW-1185">Reference proteome</keyword>
<dbReference type="EMBL" id="JABSTR010000004">
    <property type="protein sequence ID" value="KAH9366333.1"/>
    <property type="molecule type" value="Genomic_DNA"/>
</dbReference>
<reference evidence="4 5" key="1">
    <citation type="journal article" date="2020" name="Cell">
        <title>Large-Scale Comparative Analyses of Tick Genomes Elucidate Their Genetic Diversity and Vector Capacities.</title>
        <authorList>
            <consortium name="Tick Genome and Microbiome Consortium (TIGMIC)"/>
            <person name="Jia N."/>
            <person name="Wang J."/>
            <person name="Shi W."/>
            <person name="Du L."/>
            <person name="Sun Y."/>
            <person name="Zhan W."/>
            <person name="Jiang J.F."/>
            <person name="Wang Q."/>
            <person name="Zhang B."/>
            <person name="Ji P."/>
            <person name="Bell-Sakyi L."/>
            <person name="Cui X.M."/>
            <person name="Yuan T.T."/>
            <person name="Jiang B.G."/>
            <person name="Yang W.F."/>
            <person name="Lam T.T."/>
            <person name="Chang Q.C."/>
            <person name="Ding S.J."/>
            <person name="Wang X.J."/>
            <person name="Zhu J.G."/>
            <person name="Ruan X.D."/>
            <person name="Zhao L."/>
            <person name="Wei J.T."/>
            <person name="Ye R.Z."/>
            <person name="Que T.C."/>
            <person name="Du C.H."/>
            <person name="Zhou Y.H."/>
            <person name="Cheng J.X."/>
            <person name="Dai P.F."/>
            <person name="Guo W.B."/>
            <person name="Han X.H."/>
            <person name="Huang E.J."/>
            <person name="Li L.F."/>
            <person name="Wei W."/>
            <person name="Gao Y.C."/>
            <person name="Liu J.Z."/>
            <person name="Shao H.Z."/>
            <person name="Wang X."/>
            <person name="Wang C.C."/>
            <person name="Yang T.C."/>
            <person name="Huo Q.B."/>
            <person name="Li W."/>
            <person name="Chen H.Y."/>
            <person name="Chen S.E."/>
            <person name="Zhou L.G."/>
            <person name="Ni X.B."/>
            <person name="Tian J.H."/>
            <person name="Sheng Y."/>
            <person name="Liu T."/>
            <person name="Pan Y.S."/>
            <person name="Xia L.Y."/>
            <person name="Li J."/>
            <person name="Zhao F."/>
            <person name="Cao W.C."/>
        </authorList>
    </citation>
    <scope>NUCLEOTIDE SEQUENCE [LARGE SCALE GENOMIC DNA]</scope>
    <source>
        <strain evidence="4">HaeL-2018</strain>
    </source>
</reference>
<dbReference type="InterPro" id="IPR008979">
    <property type="entry name" value="Galactose-bd-like_sf"/>
</dbReference>
<feature type="domain" description="Beta-galactosidase galactose-binding" evidence="3">
    <location>
        <begin position="56"/>
        <end position="112"/>
    </location>
</feature>
<evidence type="ECO:0000259" key="3">
    <source>
        <dbReference type="Pfam" id="PF21467"/>
    </source>
</evidence>
<dbReference type="OrthoDB" id="1657402at2759"/>
<organism evidence="4 5">
    <name type="scientific">Haemaphysalis longicornis</name>
    <name type="common">Bush tick</name>
    <dbReference type="NCBI Taxonomy" id="44386"/>
    <lineage>
        <taxon>Eukaryota</taxon>
        <taxon>Metazoa</taxon>
        <taxon>Ecdysozoa</taxon>
        <taxon>Arthropoda</taxon>
        <taxon>Chelicerata</taxon>
        <taxon>Arachnida</taxon>
        <taxon>Acari</taxon>
        <taxon>Parasitiformes</taxon>
        <taxon>Ixodida</taxon>
        <taxon>Ixodoidea</taxon>
        <taxon>Ixodidae</taxon>
        <taxon>Haemaphysalinae</taxon>
        <taxon>Haemaphysalis</taxon>
    </lineage>
</organism>